<keyword evidence="3" id="KW-0862">Zinc</keyword>
<evidence type="ECO:0000256" key="2">
    <source>
        <dbReference type="ARBA" id="ARBA00022771"/>
    </source>
</evidence>
<evidence type="ECO:0000313" key="6">
    <source>
        <dbReference type="Ensembl" id="ENSLLEP00000001761.1"/>
    </source>
</evidence>
<evidence type="ECO:0000256" key="3">
    <source>
        <dbReference type="ARBA" id="ARBA00022833"/>
    </source>
</evidence>
<reference evidence="6" key="1">
    <citation type="submission" date="2025-08" db="UniProtKB">
        <authorList>
            <consortium name="Ensembl"/>
        </authorList>
    </citation>
    <scope>IDENTIFICATION</scope>
</reference>
<gene>
    <name evidence="6" type="primary">PHF24</name>
</gene>
<dbReference type="GO" id="GO:0008270">
    <property type="term" value="F:zinc ion binding"/>
    <property type="evidence" value="ECO:0007669"/>
    <property type="project" value="UniProtKB-KW"/>
</dbReference>
<keyword evidence="1" id="KW-0479">Metal-binding</keyword>
<dbReference type="GO" id="GO:0005737">
    <property type="term" value="C:cytoplasm"/>
    <property type="evidence" value="ECO:0007669"/>
    <property type="project" value="TreeGrafter"/>
</dbReference>
<feature type="region of interest" description="Disordered" evidence="4">
    <location>
        <begin position="71"/>
        <end position="95"/>
    </location>
</feature>
<dbReference type="GeneTree" id="ENSGT00390000002865"/>
<evidence type="ECO:0000256" key="1">
    <source>
        <dbReference type="ARBA" id="ARBA00022723"/>
    </source>
</evidence>
<feature type="region of interest" description="Disordered" evidence="4">
    <location>
        <begin position="385"/>
        <end position="421"/>
    </location>
</feature>
<feature type="region of interest" description="Disordered" evidence="4">
    <location>
        <begin position="1"/>
        <end position="35"/>
    </location>
</feature>
<feature type="region of interest" description="Disordered" evidence="4">
    <location>
        <begin position="100"/>
        <end position="119"/>
    </location>
</feature>
<dbReference type="Gene3D" id="1.10.238.10">
    <property type="entry name" value="EF-hand"/>
    <property type="match status" value="1"/>
</dbReference>
<dbReference type="OrthoDB" id="9978298at2759"/>
<dbReference type="Pfam" id="PF16744">
    <property type="entry name" value="zf-RING_15"/>
    <property type="match status" value="1"/>
</dbReference>
<dbReference type="SUPFAM" id="SSF57903">
    <property type="entry name" value="FYVE/PHD zinc finger"/>
    <property type="match status" value="1"/>
</dbReference>
<proteinExistence type="predicted"/>
<dbReference type="GO" id="GO:0005634">
    <property type="term" value="C:nucleus"/>
    <property type="evidence" value="ECO:0007669"/>
    <property type="project" value="TreeGrafter"/>
</dbReference>
<dbReference type="AlphaFoldDB" id="A0A8C5LL71"/>
<evidence type="ECO:0000256" key="4">
    <source>
        <dbReference type="SAM" id="MobiDB-lite"/>
    </source>
</evidence>
<organism evidence="6 7">
    <name type="scientific">Leptobrachium leishanense</name>
    <name type="common">Leishan spiny toad</name>
    <dbReference type="NCBI Taxonomy" id="445787"/>
    <lineage>
        <taxon>Eukaryota</taxon>
        <taxon>Metazoa</taxon>
        <taxon>Chordata</taxon>
        <taxon>Craniata</taxon>
        <taxon>Vertebrata</taxon>
        <taxon>Euteleostomi</taxon>
        <taxon>Amphibia</taxon>
        <taxon>Batrachia</taxon>
        <taxon>Anura</taxon>
        <taxon>Pelobatoidea</taxon>
        <taxon>Megophryidae</taxon>
        <taxon>Leptobrachium</taxon>
    </lineage>
</organism>
<reference evidence="6" key="2">
    <citation type="submission" date="2025-09" db="UniProtKB">
        <authorList>
            <consortium name="Ensembl"/>
        </authorList>
    </citation>
    <scope>IDENTIFICATION</scope>
</reference>
<dbReference type="InterPro" id="IPR011992">
    <property type="entry name" value="EF-hand-dom_pair"/>
</dbReference>
<dbReference type="InterPro" id="IPR013083">
    <property type="entry name" value="Znf_RING/FYVE/PHD"/>
</dbReference>
<protein>
    <submittedName>
        <fullName evidence="6">PHD finger protein 24</fullName>
    </submittedName>
</protein>
<dbReference type="InterPro" id="IPR031946">
    <property type="entry name" value="KIAA1045_Zf_RING"/>
</dbReference>
<dbReference type="Ensembl" id="ENSLLET00000001841.1">
    <property type="protein sequence ID" value="ENSLLEP00000001761.1"/>
    <property type="gene ID" value="ENSLLEG00000001128.1"/>
</dbReference>
<name>A0A8C5LL71_9ANUR</name>
<keyword evidence="7" id="KW-1185">Reference proteome</keyword>
<dbReference type="InterPro" id="IPR011011">
    <property type="entry name" value="Znf_FYVE_PHD"/>
</dbReference>
<sequence length="453" mass="51397">MHSSVIPDPSVPRLPAHSHMTSTGSPEAADVGGGNVMLKTRSWRMGVLMSKRQTVEQVQKVSIAVSAFKDGLKDRPPNKRKSEGCIRKGSKADMLDQVLEEDKDEDGSNPESPCITQPRQENPINRAAWERLRDGRGVEPEEFDKTSRFTPPAFIRPTRALNDDDPVEINLEQRDEIINDEMCDICEVWTAESLYPCRICSRVFHDGCLHRMGYLRNDNGQEVTEMAHTEIGWSCYYCDNLNLLLTEEEMYSLMETFSQCKVIPDCPLTLDDFLHYKHLVNRQMQEKQLSDELEEQATLQFSSMDSEKKGQIEWSDFLSHESIVLLLKLRSQNSLLRLLTAKERERARGSFLSIDQDSDRLIGGGECRRAQHSWFRKPSKETTSCNVSISHVGPMSESSPASSTSGKSQEKTNLSTEPEETRQVNWETFLKENVVYILAARPNSAAIHLKPSV</sequence>
<dbReference type="Gene3D" id="3.30.40.10">
    <property type="entry name" value="Zinc/RING finger domain, C3HC4 (zinc finger)"/>
    <property type="match status" value="1"/>
</dbReference>
<feature type="domain" description="KIAA1045 RING finger" evidence="5">
    <location>
        <begin position="177"/>
        <end position="248"/>
    </location>
</feature>
<dbReference type="PANTHER" id="PTHR46453">
    <property type="entry name" value="PROTEIN KINASE C-BINDING PROTEIN 1"/>
    <property type="match status" value="1"/>
</dbReference>
<evidence type="ECO:0000313" key="7">
    <source>
        <dbReference type="Proteomes" id="UP000694569"/>
    </source>
</evidence>
<evidence type="ECO:0000259" key="5">
    <source>
        <dbReference type="Pfam" id="PF16744"/>
    </source>
</evidence>
<feature type="compositionally biased region" description="Polar residues" evidence="4">
    <location>
        <begin position="109"/>
        <end position="119"/>
    </location>
</feature>
<feature type="compositionally biased region" description="Basic and acidic residues" evidence="4">
    <location>
        <begin position="71"/>
        <end position="94"/>
    </location>
</feature>
<keyword evidence="2" id="KW-0863">Zinc-finger</keyword>
<accession>A0A8C5LL71</accession>
<dbReference type="Proteomes" id="UP000694569">
    <property type="component" value="Unplaced"/>
</dbReference>
<feature type="compositionally biased region" description="Low complexity" evidence="4">
    <location>
        <begin position="396"/>
        <end position="407"/>
    </location>
</feature>
<dbReference type="SUPFAM" id="SSF47473">
    <property type="entry name" value="EF-hand"/>
    <property type="match status" value="1"/>
</dbReference>
<dbReference type="PANTHER" id="PTHR46453:SF4">
    <property type="entry name" value="PHD FINGER PROTEIN 24"/>
    <property type="match status" value="1"/>
</dbReference>
<dbReference type="GO" id="GO:0003714">
    <property type="term" value="F:transcription corepressor activity"/>
    <property type="evidence" value="ECO:0007669"/>
    <property type="project" value="TreeGrafter"/>
</dbReference>